<sequence>MHNLMWLVRAARWVRNPPSAKMVMMVFGIIAVALVIAGVEWMGWWPEWATMDRQPRFPR</sequence>
<evidence type="ECO:0000313" key="3">
    <source>
        <dbReference type="EMBL" id="TGN61999.1"/>
    </source>
</evidence>
<evidence type="ECO:0000313" key="4">
    <source>
        <dbReference type="Proteomes" id="UP000296374"/>
    </source>
</evidence>
<accession>A0A4P7HLZ6</accession>
<reference evidence="4 5" key="1">
    <citation type="submission" date="2019-03" db="EMBL/GenBank/DDBJ databases">
        <authorList>
            <person name="Li J."/>
        </authorList>
    </citation>
    <scope>NUCLEOTIDE SEQUENCE [LARGE SCALE GENOMIC DNA]</scope>
    <source>
        <strain evidence="4">2251</strain>
        <strain evidence="3 5">3058</strain>
    </source>
</reference>
<keyword evidence="1" id="KW-1133">Transmembrane helix</keyword>
<keyword evidence="1" id="KW-0812">Transmembrane</keyword>
<dbReference type="Proteomes" id="UP000297972">
    <property type="component" value="Unassembled WGS sequence"/>
</dbReference>
<dbReference type="OrthoDB" id="7283678at2"/>
<gene>
    <name evidence="2" type="ORF">E4191_08015</name>
    <name evidence="3" type="ORF">E4L95_08330</name>
</gene>
<dbReference type="Proteomes" id="UP000296374">
    <property type="component" value="Chromosome"/>
</dbReference>
<evidence type="ECO:0000313" key="5">
    <source>
        <dbReference type="Proteomes" id="UP000297972"/>
    </source>
</evidence>
<keyword evidence="1" id="KW-0472">Membrane</keyword>
<proteinExistence type="predicted"/>
<name>A0A4P7HLZ6_9RHOB</name>
<evidence type="ECO:0000313" key="2">
    <source>
        <dbReference type="EMBL" id="QBX34663.1"/>
    </source>
</evidence>
<accession>A0A4Z1CH36</accession>
<protein>
    <submittedName>
        <fullName evidence="2">Uncharacterized protein</fullName>
    </submittedName>
</protein>
<evidence type="ECO:0000256" key="1">
    <source>
        <dbReference type="SAM" id="Phobius"/>
    </source>
</evidence>
<dbReference type="EMBL" id="CP038439">
    <property type="protein sequence ID" value="QBX34663.1"/>
    <property type="molecule type" value="Genomic_DNA"/>
</dbReference>
<feature type="transmembrane region" description="Helical" evidence="1">
    <location>
        <begin position="21"/>
        <end position="44"/>
    </location>
</feature>
<dbReference type="EMBL" id="SRPG01000061">
    <property type="protein sequence ID" value="TGN61999.1"/>
    <property type="molecule type" value="Genomic_DNA"/>
</dbReference>
<dbReference type="KEGG" id="plia:E4191_08015"/>
<reference evidence="2" key="2">
    <citation type="journal article" date="2020" name="Int. J. Syst. Evol. Microbiol.">
        <title>Paracoccus liaowanqingii sp. nov., isolated from Tibetan antelope (Pantholops hodgsonii).</title>
        <authorList>
            <person name="Li J."/>
            <person name="Lu S."/>
            <person name="Jin D."/>
            <person name="Yang J."/>
            <person name="Lai X.H."/>
            <person name="Huang Y."/>
            <person name="Tian Z."/>
            <person name="Dong K."/>
            <person name="Zhang S."/>
            <person name="Lei W."/>
            <person name="Pu J."/>
            <person name="Zhang G."/>
            <person name="Wu X."/>
            <person name="Huang Y."/>
            <person name="Ren Z."/>
            <person name="Wang S."/>
            <person name="Xu J."/>
        </authorList>
    </citation>
    <scope>NUCLEOTIDE SEQUENCE</scope>
    <source>
        <strain evidence="2">2251</strain>
    </source>
</reference>
<keyword evidence="5" id="KW-1185">Reference proteome</keyword>
<organism evidence="2 4">
    <name type="scientific">Paracoccus liaowanqingii</name>
    <dbReference type="NCBI Taxonomy" id="2560053"/>
    <lineage>
        <taxon>Bacteria</taxon>
        <taxon>Pseudomonadati</taxon>
        <taxon>Pseudomonadota</taxon>
        <taxon>Alphaproteobacteria</taxon>
        <taxon>Rhodobacterales</taxon>
        <taxon>Paracoccaceae</taxon>
        <taxon>Paracoccus</taxon>
    </lineage>
</organism>
<dbReference type="AlphaFoldDB" id="A0A4P7HLZ6"/>